<keyword evidence="12" id="KW-0175">Coiled coil</keyword>
<keyword evidence="15" id="KW-0614">Plasmid</keyword>
<dbReference type="KEGG" id="mgod:E7746_14840"/>
<evidence type="ECO:0000313" key="16">
    <source>
        <dbReference type="Proteomes" id="UP000297031"/>
    </source>
</evidence>
<evidence type="ECO:0000256" key="10">
    <source>
        <dbReference type="HAMAP-Rule" id="MF_00379"/>
    </source>
</evidence>
<evidence type="ECO:0000259" key="13">
    <source>
        <dbReference type="PROSITE" id="PS51709"/>
    </source>
</evidence>
<dbReference type="NCBIfam" id="NF003661">
    <property type="entry name" value="PRK05291.1-3"/>
    <property type="match status" value="1"/>
</dbReference>
<evidence type="ECO:0000313" key="15">
    <source>
        <dbReference type="EMBL" id="QCD37212.1"/>
    </source>
</evidence>
<feature type="binding site" evidence="10">
    <location>
        <position position="126"/>
    </location>
    <ligand>
        <name>(6S)-5-formyl-5,6,7,8-tetrahydrofolate</name>
        <dbReference type="ChEBI" id="CHEBI:57457"/>
    </ligand>
</feature>
<evidence type="ECO:0000256" key="12">
    <source>
        <dbReference type="SAM" id="Coils"/>
    </source>
</evidence>
<keyword evidence="5 10" id="KW-0547">Nucleotide-binding</keyword>
<feature type="binding site" evidence="10">
    <location>
        <position position="87"/>
    </location>
    <ligand>
        <name>(6S)-5-formyl-5,6,7,8-tetrahydrofolate</name>
        <dbReference type="ChEBI" id="CHEBI:57457"/>
    </ligand>
</feature>
<dbReference type="InterPro" id="IPR018948">
    <property type="entry name" value="GTP-bd_TrmE_N"/>
</dbReference>
<dbReference type="CDD" id="cd04164">
    <property type="entry name" value="trmE"/>
    <property type="match status" value="1"/>
</dbReference>
<feature type="binding site" evidence="10">
    <location>
        <position position="251"/>
    </location>
    <ligand>
        <name>K(+)</name>
        <dbReference type="ChEBI" id="CHEBI:29103"/>
    </ligand>
</feature>
<dbReference type="EMBL" id="CP039394">
    <property type="protein sequence ID" value="QCD37212.1"/>
    <property type="molecule type" value="Genomic_DNA"/>
</dbReference>
<dbReference type="InterPro" id="IPR027266">
    <property type="entry name" value="TrmE/GcvT-like"/>
</dbReference>
<evidence type="ECO:0000256" key="7">
    <source>
        <dbReference type="ARBA" id="ARBA00022842"/>
    </source>
</evidence>
<keyword evidence="9 10" id="KW-0342">GTP-binding</keyword>
<dbReference type="FunFam" id="3.40.50.300:FF:001376">
    <property type="entry name" value="tRNA modification GTPase MnmE"/>
    <property type="match status" value="1"/>
</dbReference>
<evidence type="ECO:0000256" key="1">
    <source>
        <dbReference type="ARBA" id="ARBA00011043"/>
    </source>
</evidence>
<keyword evidence="2 10" id="KW-0963">Cytoplasm</keyword>
<dbReference type="GO" id="GO:0046872">
    <property type="term" value="F:metal ion binding"/>
    <property type="evidence" value="ECO:0007669"/>
    <property type="project" value="UniProtKB-KW"/>
</dbReference>
<dbReference type="NCBIfam" id="TIGR00450">
    <property type="entry name" value="mnmE_trmE_thdF"/>
    <property type="match status" value="1"/>
</dbReference>
<feature type="coiled-coil region" evidence="12">
    <location>
        <begin position="166"/>
        <end position="193"/>
    </location>
</feature>
<dbReference type="SUPFAM" id="SSF52540">
    <property type="entry name" value="P-loop containing nucleoside triphosphate hydrolases"/>
    <property type="match status" value="1"/>
</dbReference>
<evidence type="ECO:0000256" key="6">
    <source>
        <dbReference type="ARBA" id="ARBA00022801"/>
    </source>
</evidence>
<comment type="subcellular location">
    <subcellularLocation>
        <location evidence="10">Cytoplasm</location>
    </subcellularLocation>
</comment>
<keyword evidence="7 10" id="KW-0460">Magnesium</keyword>
<dbReference type="KEGG" id="mgod:E7746_09135"/>
<dbReference type="EC" id="3.6.-.-" evidence="10"/>
<comment type="function">
    <text evidence="10">Exhibits a very high intrinsic GTPase hydrolysis rate. Involved in the addition of a carboxymethylaminomethyl (cmnm) group at the wobble position (U34) of certain tRNAs, forming tRNA-cmnm(5)s(2)U34.</text>
</comment>
<accession>A0A4P7VL90</accession>
<evidence type="ECO:0000256" key="8">
    <source>
        <dbReference type="ARBA" id="ARBA00022958"/>
    </source>
</evidence>
<dbReference type="GO" id="GO:0003924">
    <property type="term" value="F:GTPase activity"/>
    <property type="evidence" value="ECO:0007669"/>
    <property type="project" value="UniProtKB-UniRule"/>
</dbReference>
<dbReference type="EMBL" id="CP039393">
    <property type="protein sequence ID" value="QCD36034.1"/>
    <property type="molecule type" value="Genomic_DNA"/>
</dbReference>
<dbReference type="SUPFAM" id="SSF116878">
    <property type="entry name" value="TrmE connector domain"/>
    <property type="match status" value="1"/>
</dbReference>
<feature type="binding site" evidence="10">
    <location>
        <begin position="232"/>
        <end position="237"/>
    </location>
    <ligand>
        <name>GTP</name>
        <dbReference type="ChEBI" id="CHEBI:37565"/>
    </ligand>
</feature>
<reference evidence="14 16" key="1">
    <citation type="submission" date="2019-02" db="EMBL/GenBank/DDBJ databases">
        <title>Isolation and identification of novel species under the genus Muribaculum.</title>
        <authorList>
            <person name="Miyake S."/>
            <person name="Ding Y."/>
            <person name="Low A."/>
            <person name="Soh M."/>
            <person name="Seedorf H."/>
        </authorList>
    </citation>
    <scope>NUCLEOTIDE SEQUENCE [LARGE SCALE GENOMIC DNA]</scope>
    <source>
        <strain evidence="14 16">TLL-A4</strain>
        <plasmid evidence="16">ptaa-4-1</plasmid>
        <plasmid evidence="15">pTAA-4-1</plasmid>
    </source>
</reference>
<dbReference type="NCBIfam" id="TIGR00231">
    <property type="entry name" value="small_GTP"/>
    <property type="match status" value="1"/>
</dbReference>
<dbReference type="Gene3D" id="3.40.50.300">
    <property type="entry name" value="P-loop containing nucleotide triphosphate hydrolases"/>
    <property type="match status" value="1"/>
</dbReference>
<sequence length="460" mass="49460">MTIHDNNDTICAISTPHGVGGIAVIRISGRDAIAVVDRLWKGRRLSESASHTAHLGTIVDDNSEILDQAVATVFRGPNSFTGEDVVELSVHGSKWIQRETINLLVRTGCRIADAGEFTRRAFASGRLDLAEAEAVADVIASSSRAAHRVAMRQMRGDFSGRLNSLREQLLELASLLELELDFSEEDVEFASRRKLLDLADEIHSVVTRLAATFATGSALKEGIPVSIVGATNVGKSTLLNRLLHDDRAIVSDIHGTTRDVIEDTMEIGGVLFRLIDTAGLRSTTDTIEALGIERTINKLKNASIILWMVDATAGQENAAKSWAEIESHLSPEQHLIAVVNKIDAGNIDITSLLPEGTTVIKLSARNGEGISALEQALVNASGTGDLSHNDIMVTNARHYEALTHAANAIARAIDGLKAGLSGDFIAQDIRETLHYLGEITGTITTPDILATIFSRFCIGK</sequence>
<feature type="binding site" evidence="10">
    <location>
        <position position="236"/>
    </location>
    <ligand>
        <name>Mg(2+)</name>
        <dbReference type="ChEBI" id="CHEBI:18420"/>
    </ligand>
</feature>
<feature type="binding site" evidence="10">
    <location>
        <position position="232"/>
    </location>
    <ligand>
        <name>K(+)</name>
        <dbReference type="ChEBI" id="CHEBI:29103"/>
    </ligand>
</feature>
<dbReference type="InterPro" id="IPR031168">
    <property type="entry name" value="G_TrmE"/>
</dbReference>
<dbReference type="OrthoDB" id="9805918at2"/>
<dbReference type="InterPro" id="IPR027417">
    <property type="entry name" value="P-loop_NTPase"/>
</dbReference>
<dbReference type="GO" id="GO:0005525">
    <property type="term" value="F:GTP binding"/>
    <property type="evidence" value="ECO:0007669"/>
    <property type="project" value="UniProtKB-UniRule"/>
</dbReference>
<dbReference type="Pfam" id="PF10396">
    <property type="entry name" value="TrmE_N"/>
    <property type="match status" value="1"/>
</dbReference>
<keyword evidence="8 10" id="KW-0630">Potassium</keyword>
<feature type="domain" description="TrmE-type G" evidence="13">
    <location>
        <begin position="222"/>
        <end position="382"/>
    </location>
</feature>
<dbReference type="Gene3D" id="1.20.120.430">
    <property type="entry name" value="tRNA modification GTPase MnmE domain 2"/>
    <property type="match status" value="1"/>
</dbReference>
<comment type="caution">
    <text evidence="10">Lacks conserved residue(s) required for the propagation of feature annotation.</text>
</comment>
<keyword evidence="16" id="KW-1185">Reference proteome</keyword>
<comment type="similarity">
    <text evidence="1 10 11">Belongs to the TRAFAC class TrmE-Era-EngA-EngB-Septin-like GTPase superfamily. TrmE GTPase family.</text>
</comment>
<dbReference type="Pfam" id="PF12631">
    <property type="entry name" value="MnmE_helical"/>
    <property type="match status" value="1"/>
</dbReference>
<dbReference type="GO" id="GO:0002098">
    <property type="term" value="P:tRNA wobble uridine modification"/>
    <property type="evidence" value="ECO:0007669"/>
    <property type="project" value="TreeGrafter"/>
</dbReference>
<evidence type="ECO:0000313" key="14">
    <source>
        <dbReference type="EMBL" id="QCD36034.1"/>
    </source>
</evidence>
<keyword evidence="6 10" id="KW-0378">Hydrolase</keyword>
<dbReference type="GO" id="GO:0005829">
    <property type="term" value="C:cytosol"/>
    <property type="evidence" value="ECO:0007669"/>
    <property type="project" value="TreeGrafter"/>
</dbReference>
<comment type="cofactor">
    <cofactor evidence="10">
        <name>K(+)</name>
        <dbReference type="ChEBI" id="CHEBI:29103"/>
    </cofactor>
    <text evidence="10">Binds 1 potassium ion per subunit.</text>
</comment>
<dbReference type="Proteomes" id="UP000297031">
    <property type="component" value="Chromosome"/>
</dbReference>
<dbReference type="Pfam" id="PF01926">
    <property type="entry name" value="MMR_HSR1"/>
    <property type="match status" value="1"/>
</dbReference>
<dbReference type="InterPro" id="IPR004520">
    <property type="entry name" value="GTPase_MnmE"/>
</dbReference>
<dbReference type="RefSeq" id="WP_136410602.1">
    <property type="nucleotide sequence ID" value="NZ_CP039393.1"/>
</dbReference>
<geneLocation type="plasmid" evidence="16">
    <name>ptaa-4-1</name>
</geneLocation>
<organism evidence="14 16">
    <name type="scientific">Muribaculum gordoncarteri</name>
    <dbReference type="NCBI Taxonomy" id="2530390"/>
    <lineage>
        <taxon>Bacteria</taxon>
        <taxon>Pseudomonadati</taxon>
        <taxon>Bacteroidota</taxon>
        <taxon>Bacteroidia</taxon>
        <taxon>Bacteroidales</taxon>
        <taxon>Muribaculaceae</taxon>
        <taxon>Muribaculum</taxon>
    </lineage>
</organism>
<feature type="binding site" evidence="10">
    <location>
        <position position="26"/>
    </location>
    <ligand>
        <name>(6S)-5-formyl-5,6,7,8-tetrahydrofolate</name>
        <dbReference type="ChEBI" id="CHEBI:57457"/>
    </ligand>
</feature>
<feature type="binding site" evidence="10">
    <location>
        <begin position="363"/>
        <end position="365"/>
    </location>
    <ligand>
        <name>GTP</name>
        <dbReference type="ChEBI" id="CHEBI:37565"/>
    </ligand>
</feature>
<keyword evidence="3 10" id="KW-0819">tRNA processing</keyword>
<evidence type="ECO:0000256" key="9">
    <source>
        <dbReference type="ARBA" id="ARBA00023134"/>
    </source>
</evidence>
<evidence type="ECO:0000256" key="5">
    <source>
        <dbReference type="ARBA" id="ARBA00022741"/>
    </source>
</evidence>
<evidence type="ECO:0000256" key="2">
    <source>
        <dbReference type="ARBA" id="ARBA00022490"/>
    </source>
</evidence>
<dbReference type="InterPro" id="IPR025867">
    <property type="entry name" value="MnmE_helical"/>
</dbReference>
<evidence type="ECO:0000256" key="3">
    <source>
        <dbReference type="ARBA" id="ARBA00022694"/>
    </source>
</evidence>
<dbReference type="GO" id="GO:0030488">
    <property type="term" value="P:tRNA methylation"/>
    <property type="evidence" value="ECO:0007669"/>
    <property type="project" value="TreeGrafter"/>
</dbReference>
<dbReference type="Gene3D" id="3.30.1360.120">
    <property type="entry name" value="Probable tRNA modification gtpase trme, domain 1"/>
    <property type="match status" value="1"/>
</dbReference>
<dbReference type="PANTHER" id="PTHR42714">
    <property type="entry name" value="TRNA MODIFICATION GTPASE GTPBP3"/>
    <property type="match status" value="1"/>
</dbReference>
<proteinExistence type="inferred from homology"/>
<feature type="binding site" evidence="10">
    <location>
        <position position="256"/>
    </location>
    <ligand>
        <name>K(+)</name>
        <dbReference type="ChEBI" id="CHEBI:29103"/>
    </ligand>
</feature>
<dbReference type="PANTHER" id="PTHR42714:SF2">
    <property type="entry name" value="TRNA MODIFICATION GTPASE GTPBP3, MITOCHONDRIAL"/>
    <property type="match status" value="1"/>
</dbReference>
<evidence type="ECO:0000256" key="11">
    <source>
        <dbReference type="RuleBase" id="RU003313"/>
    </source>
</evidence>
<dbReference type="InterPro" id="IPR006073">
    <property type="entry name" value="GTP-bd"/>
</dbReference>
<dbReference type="Proteomes" id="UP000297031">
    <property type="component" value="Plasmid pTAA-4-1"/>
</dbReference>
<dbReference type="InterPro" id="IPR005225">
    <property type="entry name" value="Small_GTP-bd"/>
</dbReference>
<keyword evidence="4 10" id="KW-0479">Metal-binding</keyword>
<feature type="binding site" evidence="10">
    <location>
        <position position="253"/>
    </location>
    <ligand>
        <name>K(+)</name>
        <dbReference type="ChEBI" id="CHEBI:29103"/>
    </ligand>
</feature>
<feature type="binding site" evidence="10">
    <location>
        <begin position="276"/>
        <end position="279"/>
    </location>
    <ligand>
        <name>GTP</name>
        <dbReference type="ChEBI" id="CHEBI:37565"/>
    </ligand>
</feature>
<feature type="binding site" evidence="10">
    <location>
        <position position="460"/>
    </location>
    <ligand>
        <name>(6S)-5-formyl-5,6,7,8-tetrahydrofolate</name>
        <dbReference type="ChEBI" id="CHEBI:57457"/>
    </ligand>
</feature>
<dbReference type="AlphaFoldDB" id="A0A4P7VL90"/>
<dbReference type="HAMAP" id="MF_00379">
    <property type="entry name" value="GTPase_MnmE"/>
    <property type="match status" value="1"/>
</dbReference>
<name>A0A4P7VL90_9BACT</name>
<dbReference type="InterPro" id="IPR027368">
    <property type="entry name" value="MnmE_dom2"/>
</dbReference>
<dbReference type="PROSITE" id="PS51709">
    <property type="entry name" value="G_TRME"/>
    <property type="match status" value="1"/>
</dbReference>
<protein>
    <recommendedName>
        <fullName evidence="10">tRNA modification GTPase MnmE</fullName>
        <ecNumber evidence="10">3.6.-.-</ecNumber>
    </recommendedName>
</protein>
<evidence type="ECO:0000256" key="4">
    <source>
        <dbReference type="ARBA" id="ARBA00022723"/>
    </source>
</evidence>
<geneLocation type="plasmid" evidence="15">
    <name>pTAA-4-1</name>
</geneLocation>
<dbReference type="CDD" id="cd14858">
    <property type="entry name" value="TrmE_N"/>
    <property type="match status" value="1"/>
</dbReference>
<gene>
    <name evidence="10 14" type="primary">mnmE</name>
    <name evidence="10" type="synonym">trmE</name>
    <name evidence="14" type="ORF">E7746_09135</name>
    <name evidence="15" type="ORF">E7746_14840</name>
</gene>
<feature type="binding site" evidence="10">
    <location>
        <position position="257"/>
    </location>
    <ligand>
        <name>Mg(2+)</name>
        <dbReference type="ChEBI" id="CHEBI:18420"/>
    </ligand>
</feature>
<feature type="binding site" evidence="10">
    <location>
        <begin position="251"/>
        <end position="257"/>
    </location>
    <ligand>
        <name>GTP</name>
        <dbReference type="ChEBI" id="CHEBI:37565"/>
    </ligand>
</feature>
<comment type="subunit">
    <text evidence="10">Homodimer. Heterotetramer of two MnmE and two MnmG subunits.</text>
</comment>